<dbReference type="GO" id="GO:0003700">
    <property type="term" value="F:DNA-binding transcription factor activity"/>
    <property type="evidence" value="ECO:0007669"/>
    <property type="project" value="InterPro"/>
</dbReference>
<dbReference type="PRINTS" id="PR00032">
    <property type="entry name" value="HTHARAC"/>
</dbReference>
<keyword evidence="1" id="KW-0805">Transcription regulation</keyword>
<keyword evidence="3" id="KW-0804">Transcription</keyword>
<evidence type="ECO:0000313" key="6">
    <source>
        <dbReference type="Proteomes" id="UP000021108"/>
    </source>
</evidence>
<evidence type="ECO:0000256" key="1">
    <source>
        <dbReference type="ARBA" id="ARBA00023015"/>
    </source>
</evidence>
<dbReference type="SUPFAM" id="SSF46689">
    <property type="entry name" value="Homeodomain-like"/>
    <property type="match status" value="1"/>
</dbReference>
<dbReference type="InterPro" id="IPR009057">
    <property type="entry name" value="Homeodomain-like_sf"/>
</dbReference>
<name>A0A009QMI3_ACIBA</name>
<accession>A0A009QMI3</accession>
<dbReference type="GO" id="GO:0000976">
    <property type="term" value="F:transcription cis-regulatory region binding"/>
    <property type="evidence" value="ECO:0007669"/>
    <property type="project" value="TreeGrafter"/>
</dbReference>
<comment type="caution">
    <text evidence="5">The sequence shown here is derived from an EMBL/GenBank/DDBJ whole genome shotgun (WGS) entry which is preliminary data.</text>
</comment>
<dbReference type="SMART" id="SM00342">
    <property type="entry name" value="HTH_ARAC"/>
    <property type="match status" value="1"/>
</dbReference>
<dbReference type="InterPro" id="IPR018060">
    <property type="entry name" value="HTH_AraC"/>
</dbReference>
<feature type="domain" description="HTH araC/xylS-type" evidence="4">
    <location>
        <begin position="169"/>
        <end position="266"/>
    </location>
</feature>
<dbReference type="Proteomes" id="UP000021108">
    <property type="component" value="Unassembled WGS sequence"/>
</dbReference>
<evidence type="ECO:0000259" key="4">
    <source>
        <dbReference type="PROSITE" id="PS01124"/>
    </source>
</evidence>
<dbReference type="Pfam" id="PF12833">
    <property type="entry name" value="HTH_18"/>
    <property type="match status" value="1"/>
</dbReference>
<protein>
    <submittedName>
        <fullName evidence="5">Bacterial regulatory helix-turn-helix s, AraC family protein</fullName>
    </submittedName>
</protein>
<organism evidence="5 6">
    <name type="scientific">Acinetobacter baumannii 625974</name>
    <dbReference type="NCBI Taxonomy" id="1310607"/>
    <lineage>
        <taxon>Bacteria</taxon>
        <taxon>Pseudomonadati</taxon>
        <taxon>Pseudomonadota</taxon>
        <taxon>Gammaproteobacteria</taxon>
        <taxon>Moraxellales</taxon>
        <taxon>Moraxellaceae</taxon>
        <taxon>Acinetobacter</taxon>
        <taxon>Acinetobacter calcoaceticus/baumannii complex</taxon>
    </lineage>
</organism>
<dbReference type="PANTHER" id="PTHR47894:SF4">
    <property type="entry name" value="HTH-TYPE TRANSCRIPTIONAL REGULATOR GADX"/>
    <property type="match status" value="1"/>
</dbReference>
<dbReference type="PROSITE" id="PS01124">
    <property type="entry name" value="HTH_ARAC_FAMILY_2"/>
    <property type="match status" value="1"/>
</dbReference>
<evidence type="ECO:0000256" key="3">
    <source>
        <dbReference type="ARBA" id="ARBA00023163"/>
    </source>
</evidence>
<dbReference type="RefSeq" id="WP_032059012.1">
    <property type="nucleotide sequence ID" value="NZ_JEXD01000006.1"/>
</dbReference>
<dbReference type="AlphaFoldDB" id="A0A009QMI3"/>
<dbReference type="InterPro" id="IPR018062">
    <property type="entry name" value="HTH_AraC-typ_CS"/>
</dbReference>
<proteinExistence type="predicted"/>
<sequence>MKNLISLAKKSLVVHSNLNLPFAVYSAYQEQKITNVPISKPLLIIVLSGFKELGKTENIKCVAGSFIFLPNSSSIDMRNIPDQEEYFALLIEFDFEDFNDLPQNAGTSQNYVQGQLNPLLESALHQFIDFSLVAPPSAFKFRKRELLELIYYSGYTAIAKLNMNKSLSERVQTLISYHLSTELTAEFIAAQLFMSSSTLRRKLKSEGNSIQDIRNRVRLGHGLHLIQTTNNSIGNIAFECGYQSQSRFTEQFKNLFGITPRELRKTKMLT</sequence>
<dbReference type="EMBL" id="JEXD01000006">
    <property type="protein sequence ID" value="EXC08648.1"/>
    <property type="molecule type" value="Genomic_DNA"/>
</dbReference>
<dbReference type="InterPro" id="IPR020449">
    <property type="entry name" value="Tscrpt_reg_AraC-type_HTH"/>
</dbReference>
<dbReference type="PROSITE" id="PS00041">
    <property type="entry name" value="HTH_ARAC_FAMILY_1"/>
    <property type="match status" value="1"/>
</dbReference>
<evidence type="ECO:0000313" key="5">
    <source>
        <dbReference type="EMBL" id="EXC08648.1"/>
    </source>
</evidence>
<dbReference type="PANTHER" id="PTHR47894">
    <property type="entry name" value="HTH-TYPE TRANSCRIPTIONAL REGULATOR GADX"/>
    <property type="match status" value="1"/>
</dbReference>
<keyword evidence="2" id="KW-0238">DNA-binding</keyword>
<reference evidence="5 6" key="1">
    <citation type="submission" date="2014-02" db="EMBL/GenBank/DDBJ databases">
        <title>Comparative genomics and transcriptomics to identify genetic mechanisms underlying the emergence of carbapenem resistant Acinetobacter baumannii (CRAb).</title>
        <authorList>
            <person name="Harris A.D."/>
            <person name="Johnson K.J."/>
            <person name="George J."/>
            <person name="Shefchek K."/>
            <person name="Daugherty S.C."/>
            <person name="Parankush S."/>
            <person name="Sadzewicz L."/>
            <person name="Tallon L."/>
            <person name="Sengamalay N."/>
            <person name="Hazen T.H."/>
            <person name="Rasko D.A."/>
        </authorList>
    </citation>
    <scope>NUCLEOTIDE SEQUENCE [LARGE SCALE GENOMIC DNA]</scope>
    <source>
        <strain evidence="5 6">625974</strain>
    </source>
</reference>
<dbReference type="PATRIC" id="fig|1310607.3.peg.1204"/>
<dbReference type="GO" id="GO:0005829">
    <property type="term" value="C:cytosol"/>
    <property type="evidence" value="ECO:0007669"/>
    <property type="project" value="TreeGrafter"/>
</dbReference>
<evidence type="ECO:0000256" key="2">
    <source>
        <dbReference type="ARBA" id="ARBA00023125"/>
    </source>
</evidence>
<gene>
    <name evidence="5" type="ORF">J506_1240</name>
</gene>
<dbReference type="Gene3D" id="1.10.10.60">
    <property type="entry name" value="Homeodomain-like"/>
    <property type="match status" value="1"/>
</dbReference>